<protein>
    <submittedName>
        <fullName evidence="6">Espin</fullName>
    </submittedName>
</protein>
<evidence type="ECO:0000313" key="6">
    <source>
        <dbReference type="EMBL" id="CAE1261467.1"/>
    </source>
</evidence>
<dbReference type="PROSITE" id="PS50297">
    <property type="entry name" value="ANK_REP_REGION"/>
    <property type="match status" value="1"/>
</dbReference>
<dbReference type="Gene3D" id="1.25.40.20">
    <property type="entry name" value="Ankyrin repeat-containing domain"/>
    <property type="match status" value="1"/>
</dbReference>
<dbReference type="InterPro" id="IPR002110">
    <property type="entry name" value="Ankyrin_rpt"/>
</dbReference>
<dbReference type="SUPFAM" id="SSF48403">
    <property type="entry name" value="Ankyrin repeat"/>
    <property type="match status" value="1"/>
</dbReference>
<dbReference type="AlphaFoldDB" id="A0A812CAZ8"/>
<dbReference type="GO" id="GO:0032420">
    <property type="term" value="C:stereocilium"/>
    <property type="evidence" value="ECO:0007669"/>
    <property type="project" value="UniProtKB-SubCell"/>
</dbReference>
<evidence type="ECO:0000256" key="5">
    <source>
        <dbReference type="PROSITE-ProRule" id="PRU00023"/>
    </source>
</evidence>
<dbReference type="Proteomes" id="UP000597762">
    <property type="component" value="Unassembled WGS sequence"/>
</dbReference>
<dbReference type="PROSITE" id="PS50088">
    <property type="entry name" value="ANK_REPEAT"/>
    <property type="match status" value="1"/>
</dbReference>
<comment type="subcellular location">
    <subcellularLocation>
        <location evidence="1">Cell projection</location>
        <location evidence="1">Stereocilium</location>
    </subcellularLocation>
</comment>
<gene>
    <name evidence="6" type="ORF">SPHA_32874</name>
</gene>
<keyword evidence="3" id="KW-1009">Hearing</keyword>
<dbReference type="SMART" id="SM00248">
    <property type="entry name" value="ANK"/>
    <property type="match status" value="4"/>
</dbReference>
<evidence type="ECO:0000256" key="2">
    <source>
        <dbReference type="ARBA" id="ARBA00022737"/>
    </source>
</evidence>
<keyword evidence="2" id="KW-0677">Repeat</keyword>
<reference evidence="6" key="1">
    <citation type="submission" date="2021-01" db="EMBL/GenBank/DDBJ databases">
        <authorList>
            <person name="Li R."/>
            <person name="Bekaert M."/>
        </authorList>
    </citation>
    <scope>NUCLEOTIDE SEQUENCE</scope>
    <source>
        <strain evidence="6">Farmed</strain>
    </source>
</reference>
<evidence type="ECO:0000256" key="4">
    <source>
        <dbReference type="ARBA" id="ARBA00023043"/>
    </source>
</evidence>
<keyword evidence="4 5" id="KW-0040">ANK repeat</keyword>
<dbReference type="GO" id="GO:0007605">
    <property type="term" value="P:sensory perception of sound"/>
    <property type="evidence" value="ECO:0007669"/>
    <property type="project" value="UniProtKB-KW"/>
</dbReference>
<comment type="caution">
    <text evidence="6">The sequence shown here is derived from an EMBL/GenBank/DDBJ whole genome shotgun (WGS) entry which is preliminary data.</text>
</comment>
<dbReference type="OrthoDB" id="10261302at2759"/>
<dbReference type="GO" id="GO:0005737">
    <property type="term" value="C:cytoplasm"/>
    <property type="evidence" value="ECO:0007669"/>
    <property type="project" value="TreeGrafter"/>
</dbReference>
<evidence type="ECO:0000313" key="7">
    <source>
        <dbReference type="Proteomes" id="UP000597762"/>
    </source>
</evidence>
<dbReference type="PANTHER" id="PTHR24153:SF8">
    <property type="entry name" value="FORKED, ISOFORM F"/>
    <property type="match status" value="1"/>
</dbReference>
<dbReference type="GO" id="GO:0051017">
    <property type="term" value="P:actin filament bundle assembly"/>
    <property type="evidence" value="ECO:0007669"/>
    <property type="project" value="TreeGrafter"/>
</dbReference>
<accession>A0A812CAZ8</accession>
<dbReference type="PANTHER" id="PTHR24153">
    <property type="entry name" value="ESPIN"/>
    <property type="match status" value="1"/>
</dbReference>
<evidence type="ECO:0000256" key="1">
    <source>
        <dbReference type="ARBA" id="ARBA00004645"/>
    </source>
</evidence>
<evidence type="ECO:0000256" key="3">
    <source>
        <dbReference type="ARBA" id="ARBA00022740"/>
    </source>
</evidence>
<dbReference type="Pfam" id="PF12796">
    <property type="entry name" value="Ank_2"/>
    <property type="match status" value="1"/>
</dbReference>
<dbReference type="InterPro" id="IPR052420">
    <property type="entry name" value="Espin/Espin-like"/>
</dbReference>
<organism evidence="6 7">
    <name type="scientific">Acanthosepion pharaonis</name>
    <name type="common">Pharaoh cuttlefish</name>
    <name type="synonym">Sepia pharaonis</name>
    <dbReference type="NCBI Taxonomy" id="158019"/>
    <lineage>
        <taxon>Eukaryota</taxon>
        <taxon>Metazoa</taxon>
        <taxon>Spiralia</taxon>
        <taxon>Lophotrochozoa</taxon>
        <taxon>Mollusca</taxon>
        <taxon>Cephalopoda</taxon>
        <taxon>Coleoidea</taxon>
        <taxon>Decapodiformes</taxon>
        <taxon>Sepiida</taxon>
        <taxon>Sepiina</taxon>
        <taxon>Sepiidae</taxon>
        <taxon>Acanthosepion</taxon>
    </lineage>
</organism>
<dbReference type="GO" id="GO:0051015">
    <property type="term" value="F:actin filament binding"/>
    <property type="evidence" value="ECO:0007669"/>
    <property type="project" value="TreeGrafter"/>
</dbReference>
<name>A0A812CAZ8_ACAPH</name>
<proteinExistence type="predicted"/>
<dbReference type="EMBL" id="CAHIKZ030001369">
    <property type="protein sequence ID" value="CAE1261467.1"/>
    <property type="molecule type" value="Genomic_DNA"/>
</dbReference>
<dbReference type="InterPro" id="IPR036770">
    <property type="entry name" value="Ankyrin_rpt-contain_sf"/>
</dbReference>
<feature type="repeat" description="ANK" evidence="5">
    <location>
        <begin position="71"/>
        <end position="95"/>
    </location>
</feature>
<sequence length="209" mass="23033">MNNGATPSYLASQECKLDILKYLVTEAKGSLKITAFDGMSCLHAAAQMGHLDIITWLVQEAHCNPNERDFDGATPLHFAASCGQTKVVEWLLQVGECNITVDRTGATPLHNAAEIGQLQVFSFSLCLFHMSIDLNSQFKRNIRTPSPHTQSTSSLPPPNLILTFLTYFAPDPNPRLPKHRKVLSLLAWRFQLLMPAGKGVCDTCLSLPL</sequence>
<keyword evidence="7" id="KW-1185">Reference proteome</keyword>